<dbReference type="SUPFAM" id="SSF82771">
    <property type="entry name" value="GIY-YIG endonuclease"/>
    <property type="match status" value="1"/>
</dbReference>
<name>A0ABV1HZZ0_9FIRM</name>
<accession>A0ABV1HZZ0</accession>
<dbReference type="InterPro" id="IPR000305">
    <property type="entry name" value="GIY-YIG_endonuc"/>
</dbReference>
<feature type="domain" description="GIY-YIG" evidence="2">
    <location>
        <begin position="1"/>
        <end position="78"/>
    </location>
</feature>
<protein>
    <submittedName>
        <fullName evidence="3">GIY-YIG nuclease family protein</fullName>
    </submittedName>
</protein>
<sequence length="113" mass="13683">MAYVYMVRCKDDSLYTGIAKDLGNRMNEHYYKKKNGAKYTKSRQIQTLEMVWETEDWSLAARIEYRIKRLGRERKLELLQQPERLLEYISLEDTDSEKCRPHPDWKLEMFIGQ</sequence>
<dbReference type="PROSITE" id="PS50164">
    <property type="entry name" value="GIY_YIG"/>
    <property type="match status" value="1"/>
</dbReference>
<evidence type="ECO:0000256" key="1">
    <source>
        <dbReference type="ARBA" id="ARBA00007435"/>
    </source>
</evidence>
<dbReference type="RefSeq" id="WP_349144202.1">
    <property type="nucleotide sequence ID" value="NZ_JBBMFC010000009.1"/>
</dbReference>
<dbReference type="InterPro" id="IPR035901">
    <property type="entry name" value="GIY-YIG_endonuc_sf"/>
</dbReference>
<keyword evidence="4" id="KW-1185">Reference proteome</keyword>
<reference evidence="3 4" key="1">
    <citation type="submission" date="2024-03" db="EMBL/GenBank/DDBJ databases">
        <title>Human intestinal bacterial collection.</title>
        <authorList>
            <person name="Pauvert C."/>
            <person name="Hitch T.C.A."/>
            <person name="Clavel T."/>
        </authorList>
    </citation>
    <scope>NUCLEOTIDE SEQUENCE [LARGE SCALE GENOMIC DNA]</scope>
    <source>
        <strain evidence="3 4">CLA-AA-H78B</strain>
    </source>
</reference>
<proteinExistence type="inferred from homology"/>
<dbReference type="PANTHER" id="PTHR34477">
    <property type="entry name" value="UPF0213 PROTEIN YHBQ"/>
    <property type="match status" value="1"/>
</dbReference>
<dbReference type="EMBL" id="JBBMFC010000009">
    <property type="protein sequence ID" value="MEQ2578502.1"/>
    <property type="molecule type" value="Genomic_DNA"/>
</dbReference>
<organism evidence="3 4">
    <name type="scientific">Hominiventricola aquisgranensis</name>
    <dbReference type="NCBI Taxonomy" id="3133164"/>
    <lineage>
        <taxon>Bacteria</taxon>
        <taxon>Bacillati</taxon>
        <taxon>Bacillota</taxon>
        <taxon>Clostridia</taxon>
        <taxon>Lachnospirales</taxon>
        <taxon>Lachnospiraceae</taxon>
        <taxon>Hominiventricola</taxon>
    </lineage>
</organism>
<comment type="caution">
    <text evidence="3">The sequence shown here is derived from an EMBL/GenBank/DDBJ whole genome shotgun (WGS) entry which is preliminary data.</text>
</comment>
<evidence type="ECO:0000259" key="2">
    <source>
        <dbReference type="PROSITE" id="PS50164"/>
    </source>
</evidence>
<dbReference type="Proteomes" id="UP001470288">
    <property type="component" value="Unassembled WGS sequence"/>
</dbReference>
<evidence type="ECO:0000313" key="3">
    <source>
        <dbReference type="EMBL" id="MEQ2578502.1"/>
    </source>
</evidence>
<dbReference type="InterPro" id="IPR050190">
    <property type="entry name" value="UPF0213_domain"/>
</dbReference>
<dbReference type="CDD" id="cd10456">
    <property type="entry name" value="GIY-YIG_UPF0213"/>
    <property type="match status" value="1"/>
</dbReference>
<comment type="similarity">
    <text evidence="1">Belongs to the UPF0213 family.</text>
</comment>
<dbReference type="Pfam" id="PF01541">
    <property type="entry name" value="GIY-YIG"/>
    <property type="match status" value="1"/>
</dbReference>
<dbReference type="Gene3D" id="3.40.1440.10">
    <property type="entry name" value="GIY-YIG endonuclease"/>
    <property type="match status" value="1"/>
</dbReference>
<dbReference type="PANTHER" id="PTHR34477:SF1">
    <property type="entry name" value="UPF0213 PROTEIN YHBQ"/>
    <property type="match status" value="1"/>
</dbReference>
<evidence type="ECO:0000313" key="4">
    <source>
        <dbReference type="Proteomes" id="UP001470288"/>
    </source>
</evidence>
<gene>
    <name evidence="3" type="ORF">WMO62_06540</name>
</gene>